<gene>
    <name evidence="2" type="ordered locus">PD_0925</name>
</gene>
<organism evidence="2 3">
    <name type="scientific">Xylella fastidiosa (strain Temecula1 / ATCC 700964)</name>
    <dbReference type="NCBI Taxonomy" id="183190"/>
    <lineage>
        <taxon>Bacteria</taxon>
        <taxon>Pseudomonadati</taxon>
        <taxon>Pseudomonadota</taxon>
        <taxon>Gammaproteobacteria</taxon>
        <taxon>Lysobacterales</taxon>
        <taxon>Lysobacteraceae</taxon>
        <taxon>Xylella</taxon>
    </lineage>
</organism>
<dbReference type="Proteomes" id="UP000002516">
    <property type="component" value="Chromosome"/>
</dbReference>
<sequence>MRLNMLKRVLSVARPSVIWGGLVSLLFSPAVFAADAGGSGIDVGAIIEAIKAAIGPVGQIGIAVLSVTVLLHVYKWIRKAF</sequence>
<feature type="transmembrane region" description="Helical" evidence="1">
    <location>
        <begin position="57"/>
        <end position="77"/>
    </location>
</feature>
<evidence type="ECO:0000256" key="1">
    <source>
        <dbReference type="SAM" id="Phobius"/>
    </source>
</evidence>
<dbReference type="EMBL" id="AE009442">
    <property type="protein sequence ID" value="AAO28790.1"/>
    <property type="molecule type" value="Genomic_DNA"/>
</dbReference>
<name>Q87CX4_XYLFT</name>
<reference evidence="2 3" key="1">
    <citation type="journal article" date="2003" name="J. Bacteriol.">
        <title>Comparative analyses of the complete genome sequences of Pierce's disease and citrus variegated chlorosis strains of Xylella fastidiosa.</title>
        <authorList>
            <person name="Van Sluys M.A."/>
            <person name="de Oliveira M.C."/>
            <person name="Monteiro-Vitorello C.B."/>
            <person name="Miyaki C.Y."/>
            <person name="Furlan L.R."/>
            <person name="Camargo L.E."/>
            <person name="da Silva A.C."/>
            <person name="Moon D.H."/>
            <person name="Takita M.A."/>
            <person name="Lemos E.G."/>
            <person name="Machado M.A."/>
            <person name="Ferro M.I."/>
            <person name="da Silva F.R."/>
            <person name="Goldman M.H."/>
            <person name="Goldman G.H."/>
            <person name="Lemos M.V."/>
            <person name="El-Dorry H."/>
            <person name="Tsai S.M."/>
            <person name="Carrer H."/>
            <person name="Carraro D.M."/>
            <person name="de Oliveira R.C."/>
            <person name="Nunes L.R."/>
            <person name="Siqueira W.J."/>
            <person name="Coutinho L.L."/>
            <person name="Kimura E.T."/>
            <person name="Ferro E.S."/>
            <person name="Harakava R."/>
            <person name="Kuramae E.E."/>
            <person name="Marino C.L."/>
            <person name="Giglioti E."/>
            <person name="Abreu I.L."/>
            <person name="Alves L.M."/>
            <person name="do Amaral A.M."/>
            <person name="Baia G.S."/>
            <person name="Blanco S.R."/>
            <person name="Brito M.S."/>
            <person name="Cannavan F.S."/>
            <person name="Celestino A.V."/>
            <person name="da Cunha A.F."/>
            <person name="Fenille R.C."/>
            <person name="Ferro J.A."/>
            <person name="Formighieri E.F."/>
            <person name="Kishi L.T."/>
            <person name="Leoni S.G."/>
            <person name="Oliveira A.R."/>
            <person name="Rosa V.E.Jr."/>
            <person name="Sassaki F.T."/>
            <person name="Sena J.A."/>
            <person name="de Souza A.A."/>
            <person name="Truffi D."/>
            <person name="Tsukumo F."/>
            <person name="Yanai G.M."/>
            <person name="Zaros L.G."/>
            <person name="Civerolo E.L."/>
            <person name="Simpson A.J."/>
            <person name="Almeida N.F.Jr."/>
            <person name="Setubal J.C."/>
            <person name="Kitajima J.P."/>
        </authorList>
    </citation>
    <scope>NUCLEOTIDE SEQUENCE [LARGE SCALE GENOMIC DNA]</scope>
    <source>
        <strain evidence="3">Temecula1 / ATCC 700964</strain>
    </source>
</reference>
<dbReference type="AlphaFoldDB" id="Q87CX4"/>
<keyword evidence="1" id="KW-1133">Transmembrane helix</keyword>
<keyword evidence="1" id="KW-0472">Membrane</keyword>
<proteinExistence type="predicted"/>
<accession>Q87CX4</accession>
<dbReference type="InterPro" id="IPR008020">
    <property type="entry name" value="G8P"/>
</dbReference>
<evidence type="ECO:0000313" key="2">
    <source>
        <dbReference type="EMBL" id="AAO28790.1"/>
    </source>
</evidence>
<dbReference type="KEGG" id="xft:PD_0925"/>
<keyword evidence="3" id="KW-1185">Reference proteome</keyword>
<dbReference type="HOGENOM" id="CLU_2637271_0_0_6"/>
<keyword evidence="1" id="KW-0812">Transmembrane</keyword>
<dbReference type="Pfam" id="PF05356">
    <property type="entry name" value="Phage_Coat_B"/>
    <property type="match status" value="1"/>
</dbReference>
<dbReference type="SUPFAM" id="SSF57987">
    <property type="entry name" value="Inovirus (filamentous phage) major coat protein"/>
    <property type="match status" value="1"/>
</dbReference>
<evidence type="ECO:0000313" key="3">
    <source>
        <dbReference type="Proteomes" id="UP000002516"/>
    </source>
</evidence>
<protein>
    <submittedName>
        <fullName evidence="2">Phage-related protein</fullName>
    </submittedName>
</protein>